<dbReference type="Proteomes" id="UP000196342">
    <property type="component" value="Unassembled WGS sequence"/>
</dbReference>
<comment type="caution">
    <text evidence="2">The sequence shown here is derived from an EMBL/GenBank/DDBJ whole genome shotgun (WGS) entry which is preliminary data.</text>
</comment>
<feature type="transmembrane region" description="Helical" evidence="1">
    <location>
        <begin position="30"/>
        <end position="49"/>
    </location>
</feature>
<dbReference type="AlphaFoldDB" id="A0A202B2C5"/>
<gene>
    <name evidence="2" type="ORF">CBW21_21915</name>
</gene>
<keyword evidence="3" id="KW-1185">Reference proteome</keyword>
<proteinExistence type="predicted"/>
<protein>
    <submittedName>
        <fullName evidence="2">Uncharacterized protein</fullName>
    </submittedName>
</protein>
<accession>A0A202B2C5</accession>
<evidence type="ECO:0000256" key="1">
    <source>
        <dbReference type="SAM" id="Phobius"/>
    </source>
</evidence>
<reference evidence="2 3" key="1">
    <citation type="submission" date="2017-05" db="EMBL/GenBank/DDBJ databases">
        <title>Chromobacterium violaceum GHPS1 isolated from Hydrocarbon polluted soil in French Guiana display an awesome secondary metabolite arsenal and a battery of drug and heavy-metal-resistance and detoxification of xenobiotics proteins.</title>
        <authorList>
            <person name="Belbahri L."/>
        </authorList>
    </citation>
    <scope>NUCLEOTIDE SEQUENCE [LARGE SCALE GENOMIC DNA]</scope>
    <source>
        <strain evidence="2 3">GHPS1</strain>
    </source>
</reference>
<keyword evidence="1" id="KW-1133">Transmembrane helix</keyword>
<evidence type="ECO:0000313" key="2">
    <source>
        <dbReference type="EMBL" id="OVE45652.1"/>
    </source>
</evidence>
<name>A0A202B2C5_CHRVL</name>
<dbReference type="RefSeq" id="WP_087698829.1">
    <property type="nucleotide sequence ID" value="NZ_NHOO01000030.1"/>
</dbReference>
<dbReference type="EMBL" id="NHOO01000030">
    <property type="protein sequence ID" value="OVE45652.1"/>
    <property type="molecule type" value="Genomic_DNA"/>
</dbReference>
<evidence type="ECO:0000313" key="3">
    <source>
        <dbReference type="Proteomes" id="UP000196342"/>
    </source>
</evidence>
<sequence length="217" mass="23317">MTGDQNDMLQRLKGLLPPTWFGDNTSIRDALMTAFSTALAWAYGLYLFAQAQTRIKTANGGWLDLIALDFFGNGLLRYPDQTDDSFRNRIQINLFRERVTRYGMAKVLYDLTGRWPTIIEPARPADVGGLGINIGLGCAGAVGSISMPNQALVTAYRPLGTGAGNWPGIATGAAGTGVAMGLLPSSQMQPTVTDADIIAAIEATKPYGTIIWMRIVS</sequence>
<organism evidence="2 3">
    <name type="scientific">Chromobacterium violaceum</name>
    <dbReference type="NCBI Taxonomy" id="536"/>
    <lineage>
        <taxon>Bacteria</taxon>
        <taxon>Pseudomonadati</taxon>
        <taxon>Pseudomonadota</taxon>
        <taxon>Betaproteobacteria</taxon>
        <taxon>Neisseriales</taxon>
        <taxon>Chromobacteriaceae</taxon>
        <taxon>Chromobacterium</taxon>
    </lineage>
</organism>
<keyword evidence="1" id="KW-0472">Membrane</keyword>
<keyword evidence="1" id="KW-0812">Transmembrane</keyword>